<evidence type="ECO:0000313" key="2">
    <source>
        <dbReference type="Proteomes" id="UP000054477"/>
    </source>
</evidence>
<name>A0A0C9XRF2_9AGAR</name>
<proteinExistence type="predicted"/>
<dbReference type="HOGENOM" id="CLU_206093_0_0_1"/>
<organism evidence="1 2">
    <name type="scientific">Laccaria amethystina LaAM-08-1</name>
    <dbReference type="NCBI Taxonomy" id="1095629"/>
    <lineage>
        <taxon>Eukaryota</taxon>
        <taxon>Fungi</taxon>
        <taxon>Dikarya</taxon>
        <taxon>Basidiomycota</taxon>
        <taxon>Agaricomycotina</taxon>
        <taxon>Agaricomycetes</taxon>
        <taxon>Agaricomycetidae</taxon>
        <taxon>Agaricales</taxon>
        <taxon>Agaricineae</taxon>
        <taxon>Hydnangiaceae</taxon>
        <taxon>Laccaria</taxon>
    </lineage>
</organism>
<gene>
    <name evidence="1" type="ORF">K443DRAFT_100658</name>
</gene>
<protein>
    <submittedName>
        <fullName evidence="1">Uncharacterized protein</fullName>
    </submittedName>
</protein>
<reference evidence="1 2" key="1">
    <citation type="submission" date="2014-04" db="EMBL/GenBank/DDBJ databases">
        <authorList>
            <consortium name="DOE Joint Genome Institute"/>
            <person name="Kuo A."/>
            <person name="Kohler A."/>
            <person name="Nagy L.G."/>
            <person name="Floudas D."/>
            <person name="Copeland A."/>
            <person name="Barry K.W."/>
            <person name="Cichocki N."/>
            <person name="Veneault-Fourrey C."/>
            <person name="LaButti K."/>
            <person name="Lindquist E.A."/>
            <person name="Lipzen A."/>
            <person name="Lundell T."/>
            <person name="Morin E."/>
            <person name="Murat C."/>
            <person name="Sun H."/>
            <person name="Tunlid A."/>
            <person name="Henrissat B."/>
            <person name="Grigoriev I.V."/>
            <person name="Hibbett D.S."/>
            <person name="Martin F."/>
            <person name="Nordberg H.P."/>
            <person name="Cantor M.N."/>
            <person name="Hua S.X."/>
        </authorList>
    </citation>
    <scope>NUCLEOTIDE SEQUENCE [LARGE SCALE GENOMIC DNA]</scope>
    <source>
        <strain evidence="1 2">LaAM-08-1</strain>
    </source>
</reference>
<evidence type="ECO:0000313" key="1">
    <source>
        <dbReference type="EMBL" id="KIK00297.1"/>
    </source>
</evidence>
<feature type="non-terminal residue" evidence="1">
    <location>
        <position position="1"/>
    </location>
</feature>
<accession>A0A0C9XRF2</accession>
<dbReference type="Proteomes" id="UP000054477">
    <property type="component" value="Unassembled WGS sequence"/>
</dbReference>
<keyword evidence="2" id="KW-1185">Reference proteome</keyword>
<dbReference type="EMBL" id="KN838629">
    <property type="protein sequence ID" value="KIK00297.1"/>
    <property type="molecule type" value="Genomic_DNA"/>
</dbReference>
<dbReference type="AlphaFoldDB" id="A0A0C9XRF2"/>
<sequence>VVFKSPVRSIFLVLRALDRNRNRSAFSQKLKRADRTAKRLQTVVLQQRKKQNGQLWDC</sequence>
<reference evidence="2" key="2">
    <citation type="submission" date="2015-01" db="EMBL/GenBank/DDBJ databases">
        <title>Evolutionary Origins and Diversification of the Mycorrhizal Mutualists.</title>
        <authorList>
            <consortium name="DOE Joint Genome Institute"/>
            <consortium name="Mycorrhizal Genomics Consortium"/>
            <person name="Kohler A."/>
            <person name="Kuo A."/>
            <person name="Nagy L.G."/>
            <person name="Floudas D."/>
            <person name="Copeland A."/>
            <person name="Barry K.W."/>
            <person name="Cichocki N."/>
            <person name="Veneault-Fourrey C."/>
            <person name="LaButti K."/>
            <person name="Lindquist E.A."/>
            <person name="Lipzen A."/>
            <person name="Lundell T."/>
            <person name="Morin E."/>
            <person name="Murat C."/>
            <person name="Riley R."/>
            <person name="Ohm R."/>
            <person name="Sun H."/>
            <person name="Tunlid A."/>
            <person name="Henrissat B."/>
            <person name="Grigoriev I.V."/>
            <person name="Hibbett D.S."/>
            <person name="Martin F."/>
        </authorList>
    </citation>
    <scope>NUCLEOTIDE SEQUENCE [LARGE SCALE GENOMIC DNA]</scope>
    <source>
        <strain evidence="2">LaAM-08-1</strain>
    </source>
</reference>